<accession>A0ABQ5K6N7</accession>
<keyword evidence="3" id="KW-1185">Reference proteome</keyword>
<protein>
    <submittedName>
        <fullName evidence="2">Cell division cycle protein 123 like protein</fullName>
    </submittedName>
</protein>
<sequence>MNTPLTSDLISCSFNNWYKNLNEFTLPSVLISIPEEVTEFILSDGIHDPPKFDSFFEYVDEAITRFRKKVFVRVNWMSLDDAFYVLPRSDGFCTSYEEIMELLQTSEKFVECIERNPISFGVAEKDSSWEGVSPVLILQPYIDIPEEDEFRLFVFDKICIGISSRNEKGKSKMSKLGDIIRDIMSVTFKALPMSCYVCDVIINDKKEWKIIDVSPFGGLTDPSPFTYDQLVKAAEEKKVLAKAGKREKRCSGFPIELQEGQSIVELLELLGDK</sequence>
<gene>
    <name evidence="2" type="ORF">ADUPG1_000527</name>
</gene>
<keyword evidence="2" id="KW-0132">Cell division</keyword>
<dbReference type="GO" id="GO:0051301">
    <property type="term" value="P:cell division"/>
    <property type="evidence" value="ECO:0007669"/>
    <property type="project" value="UniProtKB-KW"/>
</dbReference>
<reference evidence="2" key="1">
    <citation type="submission" date="2022-03" db="EMBL/GenBank/DDBJ databases">
        <title>Draft genome sequence of Aduncisulcus paluster, a free-living microaerophilic Fornicata.</title>
        <authorList>
            <person name="Yuyama I."/>
            <person name="Kume K."/>
            <person name="Tamura T."/>
            <person name="Inagaki Y."/>
            <person name="Hashimoto T."/>
        </authorList>
    </citation>
    <scope>NUCLEOTIDE SEQUENCE</scope>
    <source>
        <strain evidence="2">NY0171</strain>
    </source>
</reference>
<dbReference type="PANTHER" id="PTHR15323">
    <property type="entry name" value="D123 PROTEIN"/>
    <property type="match status" value="1"/>
</dbReference>
<dbReference type="Pfam" id="PF07065">
    <property type="entry name" value="D123"/>
    <property type="match status" value="1"/>
</dbReference>
<organism evidence="2 3">
    <name type="scientific">Aduncisulcus paluster</name>
    <dbReference type="NCBI Taxonomy" id="2918883"/>
    <lineage>
        <taxon>Eukaryota</taxon>
        <taxon>Metamonada</taxon>
        <taxon>Carpediemonas-like organisms</taxon>
        <taxon>Aduncisulcus</taxon>
    </lineage>
</organism>
<dbReference type="EMBL" id="BQXS01000196">
    <property type="protein sequence ID" value="GKT28239.1"/>
    <property type="molecule type" value="Genomic_DNA"/>
</dbReference>
<comment type="caution">
    <text evidence="2">The sequence shown here is derived from an EMBL/GenBank/DDBJ whole genome shotgun (WGS) entry which is preliminary data.</text>
</comment>
<dbReference type="PANTHER" id="PTHR15323:SF6">
    <property type="entry name" value="CELL DIVISION CYCLE PROTEIN 123 HOMOLOG"/>
    <property type="match status" value="1"/>
</dbReference>
<evidence type="ECO:0000313" key="3">
    <source>
        <dbReference type="Proteomes" id="UP001057375"/>
    </source>
</evidence>
<proteinExistence type="inferred from homology"/>
<keyword evidence="2" id="KW-0131">Cell cycle</keyword>
<name>A0ABQ5K6N7_9EUKA</name>
<dbReference type="InterPro" id="IPR009772">
    <property type="entry name" value="CDC123"/>
</dbReference>
<dbReference type="Proteomes" id="UP001057375">
    <property type="component" value="Unassembled WGS sequence"/>
</dbReference>
<evidence type="ECO:0000313" key="2">
    <source>
        <dbReference type="EMBL" id="GKT28239.1"/>
    </source>
</evidence>
<evidence type="ECO:0000256" key="1">
    <source>
        <dbReference type="ARBA" id="ARBA00011047"/>
    </source>
</evidence>
<comment type="similarity">
    <text evidence="1">Belongs to the CDC123 family.</text>
</comment>